<keyword evidence="1" id="KW-0040">ANK repeat</keyword>
<dbReference type="AlphaFoldDB" id="A0AAD6G461"/>
<feature type="repeat" description="ANK" evidence="1">
    <location>
        <begin position="217"/>
        <end position="246"/>
    </location>
</feature>
<dbReference type="PROSITE" id="PS50088">
    <property type="entry name" value="ANK_REPEAT"/>
    <property type="match status" value="1"/>
</dbReference>
<accession>A0AAD6G461</accession>
<dbReference type="Proteomes" id="UP001213681">
    <property type="component" value="Unassembled WGS sequence"/>
</dbReference>
<organism evidence="2 3">
    <name type="scientific">Penicillium daleae</name>
    <dbReference type="NCBI Taxonomy" id="63821"/>
    <lineage>
        <taxon>Eukaryota</taxon>
        <taxon>Fungi</taxon>
        <taxon>Dikarya</taxon>
        <taxon>Ascomycota</taxon>
        <taxon>Pezizomycotina</taxon>
        <taxon>Eurotiomycetes</taxon>
        <taxon>Eurotiomycetidae</taxon>
        <taxon>Eurotiales</taxon>
        <taxon>Aspergillaceae</taxon>
        <taxon>Penicillium</taxon>
    </lineage>
</organism>
<sequence length="263" mass="29350">MEVQFLPNEPLTLAQLLSVPIRSPIELIKNLRSVYAQKQVEIFRDMLDSLISNDKFDIHDLDTIMMDAIRNNDTQFTLELLSHGLPLLPDYALEATKWKAKNFLELFFEKGWDINKPISQAQPPLLRSGADPNQRCGIDLTPLSYAVKDAPISNIKLLLGSGGDTRQGKLLFHALERKSEIIQVLKLLLREGAPLNATMYQNHYPSWALYFFMGLGTILHKAAELGNVQAVSFLISEGIDLSINDANGALILIVPGILTKSTL</sequence>
<dbReference type="SMART" id="SM00248">
    <property type="entry name" value="ANK"/>
    <property type="match status" value="3"/>
</dbReference>
<dbReference type="SUPFAM" id="SSF48403">
    <property type="entry name" value="Ankyrin repeat"/>
    <property type="match status" value="1"/>
</dbReference>
<evidence type="ECO:0000256" key="1">
    <source>
        <dbReference type="PROSITE-ProRule" id="PRU00023"/>
    </source>
</evidence>
<dbReference type="InterPro" id="IPR002110">
    <property type="entry name" value="Ankyrin_rpt"/>
</dbReference>
<gene>
    <name evidence="2" type="ORF">N7458_004761</name>
</gene>
<keyword evidence="3" id="KW-1185">Reference proteome</keyword>
<evidence type="ECO:0000313" key="3">
    <source>
        <dbReference type="Proteomes" id="UP001213681"/>
    </source>
</evidence>
<evidence type="ECO:0008006" key="4">
    <source>
        <dbReference type="Google" id="ProtNLM"/>
    </source>
</evidence>
<reference evidence="2" key="1">
    <citation type="submission" date="2022-12" db="EMBL/GenBank/DDBJ databases">
        <authorList>
            <person name="Petersen C."/>
        </authorList>
    </citation>
    <scope>NUCLEOTIDE SEQUENCE</scope>
    <source>
        <strain evidence="2">IBT 16125</strain>
    </source>
</reference>
<reference evidence="2" key="2">
    <citation type="journal article" date="2023" name="IMA Fungus">
        <title>Comparative genomic study of the Penicillium genus elucidates a diverse pangenome and 15 lateral gene transfer events.</title>
        <authorList>
            <person name="Petersen C."/>
            <person name="Sorensen T."/>
            <person name="Nielsen M.R."/>
            <person name="Sondergaard T.E."/>
            <person name="Sorensen J.L."/>
            <person name="Fitzpatrick D.A."/>
            <person name="Frisvad J.C."/>
            <person name="Nielsen K.L."/>
        </authorList>
    </citation>
    <scope>NUCLEOTIDE SEQUENCE</scope>
    <source>
        <strain evidence="2">IBT 16125</strain>
    </source>
</reference>
<dbReference type="InterPro" id="IPR036770">
    <property type="entry name" value="Ankyrin_rpt-contain_sf"/>
</dbReference>
<protein>
    <recommendedName>
        <fullName evidence="4">Ankyrin repeat protein</fullName>
    </recommendedName>
</protein>
<dbReference type="EMBL" id="JAPVEA010000005">
    <property type="protein sequence ID" value="KAJ5453805.1"/>
    <property type="molecule type" value="Genomic_DNA"/>
</dbReference>
<dbReference type="Gene3D" id="1.25.40.20">
    <property type="entry name" value="Ankyrin repeat-containing domain"/>
    <property type="match status" value="1"/>
</dbReference>
<evidence type="ECO:0000313" key="2">
    <source>
        <dbReference type="EMBL" id="KAJ5453805.1"/>
    </source>
</evidence>
<name>A0AAD6G461_9EURO</name>
<dbReference type="RefSeq" id="XP_056766761.1">
    <property type="nucleotide sequence ID" value="XM_056908143.1"/>
</dbReference>
<dbReference type="GeneID" id="81598386"/>
<dbReference type="PROSITE" id="PS50297">
    <property type="entry name" value="ANK_REP_REGION"/>
    <property type="match status" value="1"/>
</dbReference>
<dbReference type="Pfam" id="PF00023">
    <property type="entry name" value="Ank"/>
    <property type="match status" value="1"/>
</dbReference>
<proteinExistence type="predicted"/>
<comment type="caution">
    <text evidence="2">The sequence shown here is derived from an EMBL/GenBank/DDBJ whole genome shotgun (WGS) entry which is preliminary data.</text>
</comment>